<dbReference type="STRING" id="739143.SAMN05216297_1206"/>
<keyword evidence="3" id="KW-1185">Reference proteome</keyword>
<keyword evidence="1" id="KW-0732">Signal</keyword>
<dbReference type="OrthoDB" id="1095195at2"/>
<name>A0A1I1XKR1_9FLAO</name>
<evidence type="ECO:0000313" key="2">
    <source>
        <dbReference type="EMBL" id="SFE07892.1"/>
    </source>
</evidence>
<dbReference type="EMBL" id="FOMH01000020">
    <property type="protein sequence ID" value="SFE07892.1"/>
    <property type="molecule type" value="Genomic_DNA"/>
</dbReference>
<organism evidence="2 3">
    <name type="scientific">Flavobacterium phragmitis</name>
    <dbReference type="NCBI Taxonomy" id="739143"/>
    <lineage>
        <taxon>Bacteria</taxon>
        <taxon>Pseudomonadati</taxon>
        <taxon>Bacteroidota</taxon>
        <taxon>Flavobacteriia</taxon>
        <taxon>Flavobacteriales</taxon>
        <taxon>Flavobacteriaceae</taxon>
        <taxon>Flavobacterium</taxon>
    </lineage>
</organism>
<dbReference type="Pfam" id="PF16407">
    <property type="entry name" value="PKD_2"/>
    <property type="match status" value="1"/>
</dbReference>
<proteinExistence type="predicted"/>
<evidence type="ECO:0000256" key="1">
    <source>
        <dbReference type="SAM" id="SignalP"/>
    </source>
</evidence>
<dbReference type="PROSITE" id="PS51257">
    <property type="entry name" value="PROKAR_LIPOPROTEIN"/>
    <property type="match status" value="1"/>
</dbReference>
<dbReference type="RefSeq" id="WP_091499072.1">
    <property type="nucleotide sequence ID" value="NZ_FOMH01000020.1"/>
</dbReference>
<feature type="signal peptide" evidence="1">
    <location>
        <begin position="1"/>
        <end position="23"/>
    </location>
</feature>
<reference evidence="3" key="1">
    <citation type="submission" date="2016-10" db="EMBL/GenBank/DDBJ databases">
        <authorList>
            <person name="Varghese N."/>
            <person name="Submissions S."/>
        </authorList>
    </citation>
    <scope>NUCLEOTIDE SEQUENCE [LARGE SCALE GENOMIC DNA]</scope>
    <source>
        <strain evidence="3">CGMCC 1.10370</strain>
    </source>
</reference>
<protein>
    <submittedName>
        <fullName evidence="2">PKD-like family protein</fullName>
    </submittedName>
</protein>
<dbReference type="InterPro" id="IPR032183">
    <property type="entry name" value="PKD-like"/>
</dbReference>
<feature type="chain" id="PRO_5011755951" evidence="1">
    <location>
        <begin position="24"/>
        <end position="521"/>
    </location>
</feature>
<evidence type="ECO:0000313" key="3">
    <source>
        <dbReference type="Proteomes" id="UP000199672"/>
    </source>
</evidence>
<dbReference type="AlphaFoldDB" id="A0A1I1XKR1"/>
<accession>A0A1I1XKR1</accession>
<gene>
    <name evidence="2" type="ORF">SAMN05216297_1206</name>
</gene>
<sequence length="521" mass="57979">MRKANIFKLYSFLFLMITMVSCYDDKGNYEYQKLDEVTIDVSEMETSYSILRYDTLTLQPKVIYKGTQVNPENPQFKELSFSWEMYPAQINRDIQERHDLATTLHLHKEITANELVWEVLFTVTNTNTGVKTFAKFPVAVTPSLAEGWMVLYEKEGNTDVGLITNNEISKTATNERVYYDLYANANGAPISGKPGSLIYSLANLTGAHALYIQSSNDAVRVDPATFRSMAVFNDKLFWTPPAVKTPEFVTATIARKEFLINNNQLHLVDYTIIAPGDRAFNDALAGSYGKLAPWMATATSVAFDAILYDQTNKRFVKVVSRGAEIIPIATAQAATAAFDVKNVGLELIDSDLGFSNFEHILMKDGGGSYFLLTANFIGGETTTIGRGKYNMSSCPEIASVNAITAGAYGEVFYYSSPNSLYQFKYTPGTTDKLWTPPAGETITTISLQKYYNQNRATGVIYDPKNFCKILYIATYNESTKIGSVYQMGVNETNGAIIAGTEKKYTGFGKIKAMAWKPFIVR</sequence>
<dbReference type="Proteomes" id="UP000199672">
    <property type="component" value="Unassembled WGS sequence"/>
</dbReference>